<feature type="region of interest" description="Disordered" evidence="1">
    <location>
        <begin position="1"/>
        <end position="40"/>
    </location>
</feature>
<evidence type="ECO:0000256" key="1">
    <source>
        <dbReference type="SAM" id="MobiDB-lite"/>
    </source>
</evidence>
<name>A0ABX8QTS5_9ACTN</name>
<evidence type="ECO:0000313" key="3">
    <source>
        <dbReference type="Proteomes" id="UP001049518"/>
    </source>
</evidence>
<protein>
    <submittedName>
        <fullName evidence="2">GNAT family N-acetyltransferase</fullName>
    </submittedName>
</protein>
<dbReference type="Gene3D" id="3.40.630.30">
    <property type="match status" value="1"/>
</dbReference>
<proteinExistence type="predicted"/>
<gene>
    <name evidence="2" type="ORF">AGRA3207_003094</name>
</gene>
<reference evidence="2" key="1">
    <citation type="submission" date="2020-07" db="EMBL/GenBank/DDBJ databases">
        <authorList>
            <person name="Tarantini F.S."/>
            <person name="Hong K.W."/>
            <person name="Chan K.G."/>
        </authorList>
    </citation>
    <scope>NUCLEOTIDE SEQUENCE</scope>
    <source>
        <strain evidence="2">32-07</strain>
    </source>
</reference>
<feature type="region of interest" description="Disordered" evidence="1">
    <location>
        <begin position="107"/>
        <end position="129"/>
    </location>
</feature>
<keyword evidence="3" id="KW-1185">Reference proteome</keyword>
<dbReference type="PANTHER" id="PTHR43610:SF1">
    <property type="entry name" value="N-ACETYLTRANSFERASE DOMAIN-CONTAINING PROTEIN"/>
    <property type="match status" value="1"/>
</dbReference>
<dbReference type="InterPro" id="IPR016181">
    <property type="entry name" value="Acyl_CoA_acyltransferase"/>
</dbReference>
<accession>A0ABX8QTS5</accession>
<organism evidence="2 3">
    <name type="scientific">Actinomadura graeca</name>
    <dbReference type="NCBI Taxonomy" id="2750812"/>
    <lineage>
        <taxon>Bacteria</taxon>
        <taxon>Bacillati</taxon>
        <taxon>Actinomycetota</taxon>
        <taxon>Actinomycetes</taxon>
        <taxon>Streptosporangiales</taxon>
        <taxon>Thermomonosporaceae</taxon>
        <taxon>Actinomadura</taxon>
    </lineage>
</organism>
<dbReference type="SUPFAM" id="SSF55729">
    <property type="entry name" value="Acyl-CoA N-acyltransferases (Nat)"/>
    <property type="match status" value="1"/>
</dbReference>
<sequence length="129" mass="13883">MKITVKRPCRAPAIGDGGGHAGGHRRRARRPRTGRPLPRARIDAATGEVAGGDEISPSHRGLLGRAFGDLGAIRVAWHTRVRNERSRTALERLGASYEGVHHRIHADGSIRDTATHAMTDGEDQSSSGR</sequence>
<evidence type="ECO:0000313" key="2">
    <source>
        <dbReference type="EMBL" id="QXJ22141.1"/>
    </source>
</evidence>
<dbReference type="EMBL" id="CP059572">
    <property type="protein sequence ID" value="QXJ22141.1"/>
    <property type="molecule type" value="Genomic_DNA"/>
</dbReference>
<dbReference type="PANTHER" id="PTHR43610">
    <property type="entry name" value="BLL6696 PROTEIN"/>
    <property type="match status" value="1"/>
</dbReference>
<feature type="compositionally biased region" description="Basic residues" evidence="1">
    <location>
        <begin position="22"/>
        <end position="33"/>
    </location>
</feature>
<dbReference type="Proteomes" id="UP001049518">
    <property type="component" value="Chromosome"/>
</dbReference>
<dbReference type="RefSeq" id="WP_231335340.1">
    <property type="nucleotide sequence ID" value="NZ_CP059572.1"/>
</dbReference>